<dbReference type="OrthoDB" id="4191603at2"/>
<dbReference type="PANTHER" id="PTHR10291:SF43">
    <property type="entry name" value="DEHYDRODOLICHYL DIPHOSPHATE SYNTHASE COMPLEX SUBUNIT DHDDS"/>
    <property type="match status" value="1"/>
</dbReference>
<dbReference type="Gene3D" id="3.40.1180.10">
    <property type="entry name" value="Decaprenyl diphosphate synthase-like"/>
    <property type="match status" value="1"/>
</dbReference>
<evidence type="ECO:0000256" key="1">
    <source>
        <dbReference type="ARBA" id="ARBA00022679"/>
    </source>
</evidence>
<reference evidence="3 4" key="1">
    <citation type="submission" date="2011-04" db="EMBL/GenBank/DDBJ databases">
        <title>The Genome Sequence of Clostridium citroniae WAL-19142.</title>
        <authorList>
            <consortium name="The Broad Institute Genome Sequencing Platform"/>
            <person name="Earl A."/>
            <person name="Ward D."/>
            <person name="Feldgarden M."/>
            <person name="Gevers D."/>
            <person name="Warren Y.A."/>
            <person name="Tyrrell K.L."/>
            <person name="Citron D.M."/>
            <person name="Goldstein E.J."/>
            <person name="Daigneault M."/>
            <person name="Allen-Vercoe E."/>
            <person name="Young S.K."/>
            <person name="Zeng Q."/>
            <person name="Gargeya S."/>
            <person name="Fitzgerald M."/>
            <person name="Haas B."/>
            <person name="Abouelleil A."/>
            <person name="Alvarado L."/>
            <person name="Arachchi H.M."/>
            <person name="Berlin A."/>
            <person name="Brown A."/>
            <person name="Chapman S.B."/>
            <person name="Chen Z."/>
            <person name="Dunbar C."/>
            <person name="Freedman E."/>
            <person name="Gearin G."/>
            <person name="Gellesch M."/>
            <person name="Goldberg J."/>
            <person name="Griggs A."/>
            <person name="Gujja S."/>
            <person name="Heilman E.R."/>
            <person name="Heiman D."/>
            <person name="Howarth C."/>
            <person name="Larson L."/>
            <person name="Lui A."/>
            <person name="MacDonald P.J."/>
            <person name="Mehta T."/>
            <person name="Montmayeur A."/>
            <person name="Murphy C."/>
            <person name="Neiman D."/>
            <person name="Pearson M."/>
            <person name="Priest M."/>
            <person name="Roberts A."/>
            <person name="Saif S."/>
            <person name="Shea T."/>
            <person name="Shenoy N."/>
            <person name="Sisk P."/>
            <person name="Stolte C."/>
            <person name="Sykes S."/>
            <person name="White J."/>
            <person name="Yandava C."/>
            <person name="Wortman J."/>
            <person name="Nusbaum C."/>
            <person name="Birren B."/>
        </authorList>
    </citation>
    <scope>NUCLEOTIDE SEQUENCE [LARGE SCALE GENOMIC DNA]</scope>
    <source>
        <strain evidence="3 4">WAL-19142</strain>
    </source>
</reference>
<protein>
    <recommendedName>
        <fullName evidence="5">Di-trans,poly-cis-decaprenylcistransferase</fullName>
    </recommendedName>
</protein>
<evidence type="ECO:0008006" key="5">
    <source>
        <dbReference type="Google" id="ProtNLM"/>
    </source>
</evidence>
<dbReference type="GO" id="GO:0045547">
    <property type="term" value="F:ditrans,polycis-polyprenyl diphosphate synthase [(2E,6E)-farnesyl diphosphate specific] activity"/>
    <property type="evidence" value="ECO:0007669"/>
    <property type="project" value="TreeGrafter"/>
</dbReference>
<dbReference type="GO" id="GO:0016094">
    <property type="term" value="P:polyprenol biosynthetic process"/>
    <property type="evidence" value="ECO:0007669"/>
    <property type="project" value="TreeGrafter"/>
</dbReference>
<comment type="caution">
    <text evidence="3">The sequence shown here is derived from an EMBL/GenBank/DDBJ whole genome shotgun (WGS) entry which is preliminary data.</text>
</comment>
<evidence type="ECO:0000313" key="4">
    <source>
        <dbReference type="Proteomes" id="UP000037392"/>
    </source>
</evidence>
<dbReference type="InterPro" id="IPR001441">
    <property type="entry name" value="UPP_synth-like"/>
</dbReference>
<dbReference type="Pfam" id="PF01255">
    <property type="entry name" value="Prenyltransf"/>
    <property type="match status" value="1"/>
</dbReference>
<evidence type="ECO:0000256" key="2">
    <source>
        <dbReference type="ARBA" id="ARBA00038453"/>
    </source>
</evidence>
<sequence length="220" mass="24750">MRIPKHIGIIPDGNRRWAQNRGMEKADGYSHGISPGMTLYYMCRELGIEEMSFYGFTVDNTKRPTTQRQAFTKACVAAVGELSKEDASLLVLGNTQSDMFPPELLPYTTRQDFGAGGMKINFLVNYSWEWDLGFKPGPRTSGEPAISRPASIGPGLKTADVSRIDLIIRWGGRRRLSGFLPVQSVYSDIYVVDDYWPDFRRQHVEDAIKWYSAQDVTLGG</sequence>
<accession>A0A0J9CIL4</accession>
<dbReference type="PATRIC" id="fig|742734.4.peg.103"/>
<dbReference type="Proteomes" id="UP000037392">
    <property type="component" value="Unassembled WGS sequence"/>
</dbReference>
<keyword evidence="1" id="KW-0808">Transferase</keyword>
<dbReference type="EMBL" id="ADLK01000001">
    <property type="protein sequence ID" value="KMW24236.1"/>
    <property type="molecule type" value="Genomic_DNA"/>
</dbReference>
<dbReference type="PANTHER" id="PTHR10291">
    <property type="entry name" value="DEHYDRODOLICHYL DIPHOSPHATE SYNTHASE FAMILY MEMBER"/>
    <property type="match status" value="1"/>
</dbReference>
<dbReference type="AlphaFoldDB" id="A0A0J9CIL4"/>
<organism evidence="3 4">
    <name type="scientific">[Clostridium] citroniae WAL-19142</name>
    <dbReference type="NCBI Taxonomy" id="742734"/>
    <lineage>
        <taxon>Bacteria</taxon>
        <taxon>Bacillati</taxon>
        <taxon>Bacillota</taxon>
        <taxon>Clostridia</taxon>
        <taxon>Lachnospirales</taxon>
        <taxon>Lachnospiraceae</taxon>
        <taxon>Enterocloster</taxon>
    </lineage>
</organism>
<dbReference type="RefSeq" id="WP_007869415.1">
    <property type="nucleotide sequence ID" value="NZ_KQ235875.1"/>
</dbReference>
<gene>
    <name evidence="3" type="ORF">HMPREF9470_00098</name>
</gene>
<proteinExistence type="inferred from homology"/>
<dbReference type="CDD" id="cd00475">
    <property type="entry name" value="Cis_IPPS"/>
    <property type="match status" value="1"/>
</dbReference>
<name>A0A0J9CIL4_9FIRM</name>
<comment type="similarity">
    <text evidence="2">Belongs to the UPP synthase family. Z-FPP synthase subfamily.</text>
</comment>
<dbReference type="InterPro" id="IPR036424">
    <property type="entry name" value="UPP_synth-like_sf"/>
</dbReference>
<dbReference type="SUPFAM" id="SSF64005">
    <property type="entry name" value="Undecaprenyl diphosphate synthase"/>
    <property type="match status" value="1"/>
</dbReference>
<dbReference type="GeneID" id="93163581"/>
<evidence type="ECO:0000313" key="3">
    <source>
        <dbReference type="EMBL" id="KMW24236.1"/>
    </source>
</evidence>